<name>A0A1T2X1P5_9BACL</name>
<accession>A0A1T2X1P5</accession>
<dbReference type="AlphaFoldDB" id="A0A1T2X1P5"/>
<dbReference type="STRING" id="1324314.BVG16_27990"/>
<dbReference type="EMBL" id="MSZX01000015">
    <property type="protein sequence ID" value="OPA73646.1"/>
    <property type="molecule type" value="Genomic_DNA"/>
</dbReference>
<keyword evidence="1" id="KW-0472">Membrane</keyword>
<evidence type="ECO:0000313" key="3">
    <source>
        <dbReference type="Proteomes" id="UP000190188"/>
    </source>
</evidence>
<comment type="caution">
    <text evidence="2">The sequence shown here is derived from an EMBL/GenBank/DDBJ whole genome shotgun (WGS) entry which is preliminary data.</text>
</comment>
<proteinExistence type="predicted"/>
<dbReference type="InterPro" id="IPR025627">
    <property type="entry name" value="YfzA"/>
</dbReference>
<protein>
    <recommendedName>
        <fullName evidence="4">YfzA-like protein</fullName>
    </recommendedName>
</protein>
<sequence>MTDILKKVRPIRKDWMLTLGAFLVVQLLFIVLDNSSWSPFKEFSEGGLFDRLSDMKFFTEWFTPYKTKEFNLFTVLFAIIFLPAAIMSAIKDFFSRK</sequence>
<keyword evidence="1" id="KW-1133">Transmembrane helix</keyword>
<keyword evidence="3" id="KW-1185">Reference proteome</keyword>
<feature type="transmembrane region" description="Helical" evidence="1">
    <location>
        <begin position="70"/>
        <end position="90"/>
    </location>
</feature>
<dbReference type="Proteomes" id="UP000190188">
    <property type="component" value="Unassembled WGS sequence"/>
</dbReference>
<keyword evidence="1" id="KW-0812">Transmembrane</keyword>
<feature type="transmembrane region" description="Helical" evidence="1">
    <location>
        <begin position="15"/>
        <end position="32"/>
    </location>
</feature>
<dbReference type="Pfam" id="PF14118">
    <property type="entry name" value="YfzA"/>
    <property type="match status" value="1"/>
</dbReference>
<evidence type="ECO:0000256" key="1">
    <source>
        <dbReference type="SAM" id="Phobius"/>
    </source>
</evidence>
<gene>
    <name evidence="2" type="ORF">BVG16_27990</name>
</gene>
<reference evidence="2 3" key="1">
    <citation type="submission" date="2017-01" db="EMBL/GenBank/DDBJ databases">
        <title>Genome analysis of Paenibacillus selenitrireducens ES3-24.</title>
        <authorList>
            <person name="Xu D."/>
            <person name="Yao R."/>
            <person name="Zheng S."/>
        </authorList>
    </citation>
    <scope>NUCLEOTIDE SEQUENCE [LARGE SCALE GENOMIC DNA]</scope>
    <source>
        <strain evidence="2 3">ES3-24</strain>
    </source>
</reference>
<dbReference type="RefSeq" id="WP_078502493.1">
    <property type="nucleotide sequence ID" value="NZ_MSZX01000015.1"/>
</dbReference>
<evidence type="ECO:0000313" key="2">
    <source>
        <dbReference type="EMBL" id="OPA73646.1"/>
    </source>
</evidence>
<evidence type="ECO:0008006" key="4">
    <source>
        <dbReference type="Google" id="ProtNLM"/>
    </source>
</evidence>
<dbReference type="OrthoDB" id="2638799at2"/>
<organism evidence="2 3">
    <name type="scientific">Paenibacillus selenitireducens</name>
    <dbReference type="NCBI Taxonomy" id="1324314"/>
    <lineage>
        <taxon>Bacteria</taxon>
        <taxon>Bacillati</taxon>
        <taxon>Bacillota</taxon>
        <taxon>Bacilli</taxon>
        <taxon>Bacillales</taxon>
        <taxon>Paenibacillaceae</taxon>
        <taxon>Paenibacillus</taxon>
    </lineage>
</organism>